<dbReference type="OrthoDB" id="6615103at2"/>
<gene>
    <name evidence="1" type="ORF">SAMN06296273_0708</name>
</gene>
<evidence type="ECO:0008006" key="3">
    <source>
        <dbReference type="Google" id="ProtNLM"/>
    </source>
</evidence>
<protein>
    <recommendedName>
        <fullName evidence="3">Helix-turn-helix domain-containing protein</fullName>
    </recommendedName>
</protein>
<dbReference type="AlphaFoldDB" id="A0A285BWI7"/>
<name>A0A285BWI7_9PROT</name>
<dbReference type="Proteomes" id="UP000242498">
    <property type="component" value="Chromosome I"/>
</dbReference>
<dbReference type="EMBL" id="LT907782">
    <property type="protein sequence ID" value="SNX59268.1"/>
    <property type="molecule type" value="Genomic_DNA"/>
</dbReference>
<sequence length="84" mass="9342">MEQQISHIHAASNVSVALDQLAKLAIGRDHIQTDEIARVTNHKPQTVRKKYCLTGEYFGIRPVKLGNRLLWPVADIAKLLNGGI</sequence>
<evidence type="ECO:0000313" key="1">
    <source>
        <dbReference type="EMBL" id="SNX59268.1"/>
    </source>
</evidence>
<proteinExistence type="predicted"/>
<organism evidence="1 2">
    <name type="scientific">Nitrosomonas ureae</name>
    <dbReference type="NCBI Taxonomy" id="44577"/>
    <lineage>
        <taxon>Bacteria</taxon>
        <taxon>Pseudomonadati</taxon>
        <taxon>Pseudomonadota</taxon>
        <taxon>Betaproteobacteria</taxon>
        <taxon>Nitrosomonadales</taxon>
        <taxon>Nitrosomonadaceae</taxon>
        <taxon>Nitrosomonas</taxon>
    </lineage>
</organism>
<evidence type="ECO:0000313" key="2">
    <source>
        <dbReference type="Proteomes" id="UP000242498"/>
    </source>
</evidence>
<reference evidence="1 2" key="1">
    <citation type="submission" date="2017-08" db="EMBL/GenBank/DDBJ databases">
        <authorList>
            <person name="de Groot N.N."/>
        </authorList>
    </citation>
    <scope>NUCLEOTIDE SEQUENCE [LARGE SCALE GENOMIC DNA]</scope>
    <source>
        <strain evidence="1 2">Nm15</strain>
    </source>
</reference>
<accession>A0A285BWI7</accession>